<sequence>MWKNKPLDVSRKTDQTSGTKMTFYSCKQVKYDARPEQQLLHNLLFRLFDQRKKALEFFWS</sequence>
<keyword evidence="2" id="KW-1185">Reference proteome</keyword>
<organism evidence="1 2">
    <name type="scientific">Helianthus annuus</name>
    <name type="common">Common sunflower</name>
    <dbReference type="NCBI Taxonomy" id="4232"/>
    <lineage>
        <taxon>Eukaryota</taxon>
        <taxon>Viridiplantae</taxon>
        <taxon>Streptophyta</taxon>
        <taxon>Embryophyta</taxon>
        <taxon>Tracheophyta</taxon>
        <taxon>Spermatophyta</taxon>
        <taxon>Magnoliopsida</taxon>
        <taxon>eudicotyledons</taxon>
        <taxon>Gunneridae</taxon>
        <taxon>Pentapetalae</taxon>
        <taxon>asterids</taxon>
        <taxon>campanulids</taxon>
        <taxon>Asterales</taxon>
        <taxon>Asteraceae</taxon>
        <taxon>Asteroideae</taxon>
        <taxon>Heliantheae alliance</taxon>
        <taxon>Heliantheae</taxon>
        <taxon>Helianthus</taxon>
    </lineage>
</organism>
<dbReference type="AlphaFoldDB" id="A0A9K3JKC2"/>
<evidence type="ECO:0000313" key="1">
    <source>
        <dbReference type="EMBL" id="KAF5816699.1"/>
    </source>
</evidence>
<dbReference type="Gramene" id="mRNA:HanXRQr2_Chr03g0137141">
    <property type="protein sequence ID" value="CDS:HanXRQr2_Chr03g0137141.1"/>
    <property type="gene ID" value="HanXRQr2_Chr03g0137141"/>
</dbReference>
<reference evidence="1" key="1">
    <citation type="journal article" date="2017" name="Nature">
        <title>The sunflower genome provides insights into oil metabolism, flowering and Asterid evolution.</title>
        <authorList>
            <person name="Badouin H."/>
            <person name="Gouzy J."/>
            <person name="Grassa C.J."/>
            <person name="Murat F."/>
            <person name="Staton S.E."/>
            <person name="Cottret L."/>
            <person name="Lelandais-Briere C."/>
            <person name="Owens G.L."/>
            <person name="Carrere S."/>
            <person name="Mayjonade B."/>
            <person name="Legrand L."/>
            <person name="Gill N."/>
            <person name="Kane N.C."/>
            <person name="Bowers J.E."/>
            <person name="Hubner S."/>
            <person name="Bellec A."/>
            <person name="Berard A."/>
            <person name="Berges H."/>
            <person name="Blanchet N."/>
            <person name="Boniface M.C."/>
            <person name="Brunel D."/>
            <person name="Catrice O."/>
            <person name="Chaidir N."/>
            <person name="Claudel C."/>
            <person name="Donnadieu C."/>
            <person name="Faraut T."/>
            <person name="Fievet G."/>
            <person name="Helmstetter N."/>
            <person name="King M."/>
            <person name="Knapp S.J."/>
            <person name="Lai Z."/>
            <person name="Le Paslier M.C."/>
            <person name="Lippi Y."/>
            <person name="Lorenzon L."/>
            <person name="Mandel J.R."/>
            <person name="Marage G."/>
            <person name="Marchand G."/>
            <person name="Marquand E."/>
            <person name="Bret-Mestries E."/>
            <person name="Morien E."/>
            <person name="Nambeesan S."/>
            <person name="Nguyen T."/>
            <person name="Pegot-Espagnet P."/>
            <person name="Pouilly N."/>
            <person name="Raftis F."/>
            <person name="Sallet E."/>
            <person name="Schiex T."/>
            <person name="Thomas J."/>
            <person name="Vandecasteele C."/>
            <person name="Vares D."/>
            <person name="Vear F."/>
            <person name="Vautrin S."/>
            <person name="Crespi M."/>
            <person name="Mangin B."/>
            <person name="Burke J.M."/>
            <person name="Salse J."/>
            <person name="Munos S."/>
            <person name="Vincourt P."/>
            <person name="Rieseberg L.H."/>
            <person name="Langlade N.B."/>
        </authorList>
    </citation>
    <scope>NUCLEOTIDE SEQUENCE</scope>
    <source>
        <tissue evidence="1">Leaves</tissue>
    </source>
</reference>
<comment type="caution">
    <text evidence="1">The sequence shown here is derived from an EMBL/GenBank/DDBJ whole genome shotgun (WGS) entry which is preliminary data.</text>
</comment>
<proteinExistence type="predicted"/>
<name>A0A9K3JKC2_HELAN</name>
<evidence type="ECO:0000313" key="2">
    <source>
        <dbReference type="Proteomes" id="UP000215914"/>
    </source>
</evidence>
<accession>A0A9K3JKC2</accession>
<dbReference type="Proteomes" id="UP000215914">
    <property type="component" value="Unassembled WGS sequence"/>
</dbReference>
<dbReference type="EMBL" id="MNCJ02000318">
    <property type="protein sequence ID" value="KAF5816699.1"/>
    <property type="molecule type" value="Genomic_DNA"/>
</dbReference>
<gene>
    <name evidence="1" type="ORF">HanXRQr2_Chr03g0137141</name>
</gene>
<reference evidence="1" key="2">
    <citation type="submission" date="2020-06" db="EMBL/GenBank/DDBJ databases">
        <title>Helianthus annuus Genome sequencing and assembly Release 2.</title>
        <authorList>
            <person name="Gouzy J."/>
            <person name="Langlade N."/>
            <person name="Munos S."/>
        </authorList>
    </citation>
    <scope>NUCLEOTIDE SEQUENCE</scope>
    <source>
        <tissue evidence="1">Leaves</tissue>
    </source>
</reference>
<protein>
    <submittedName>
        <fullName evidence="1">Uncharacterized protein</fullName>
    </submittedName>
</protein>